<sequence>MTTQQEFKNQKEQGQAVLEKLQGFLEQGKDFELFGISVDDSLEKLQKAKDKINQRKLKVVFIGGFSEGKTSIASAWLGKVVGKIDSAESSDEVAFYDTKDDEIEIFDTPGLFGFKEKGQGVNAEKYKDITKKFVSEADIILYVMNPTNPIKASHKEDLEWLFRTLNLLPRTIFVLSKFDEVADMGDDDDFESEFATKKDKSIIPSLNELIKLNANEKAQLKVVAVSANPEGKGLDFWLENQSEFKKLSHIDSLQNATTEIIKQNGGLESITLEAQNSILSDIVSKQLPQAITLQNKIKGDMQRLNESIKALRKDMERTNDKINDAQIALREFVARYFNDLIRQIKGTSLETFGDFMQKEIGSEGSLMSARVQNEFQRHTHSVINELKTSIERFDKERDDFEKAVISYGKQGVEWLQKSGVINNKNVILGRDLLKTGLEKIGVNVGTALNFKPWGAVKFANGALAAVAFFGLTLEMWDSYRQYEKEQKFQEAKAKIVEMLENQMNELLNTINDTKKFYALFSGYEPLKNALEDTQKDLQTLESASAEFEKWVEQGEIIEAEIVE</sequence>
<dbReference type="PATRIC" id="fig|1357400.3.peg.1740"/>
<dbReference type="NCBIfam" id="NF041922">
    <property type="entry name" value="DLP_LeoA_gen"/>
    <property type="match status" value="1"/>
</dbReference>
<dbReference type="OrthoDB" id="6402537at2"/>
<feature type="coiled-coil region" evidence="1">
    <location>
        <begin position="496"/>
        <end position="543"/>
    </location>
</feature>
<dbReference type="Gene3D" id="3.40.50.300">
    <property type="entry name" value="P-loop containing nucleotide triphosphate hydrolases"/>
    <property type="match status" value="1"/>
</dbReference>
<dbReference type="HOGENOM" id="CLU_035029_0_0_7"/>
<name>V8C825_9HELI</name>
<gene>
    <name evidence="4" type="ORF">HMPREF2086_01299</name>
</gene>
<dbReference type="Proteomes" id="UP000018731">
    <property type="component" value="Unassembled WGS sequence"/>
</dbReference>
<dbReference type="InterPro" id="IPR040576">
    <property type="entry name" value="DLP_helical"/>
</dbReference>
<dbReference type="RefSeq" id="WP_023928041.1">
    <property type="nucleotide sequence ID" value="NZ_KI669454.1"/>
</dbReference>
<dbReference type="STRING" id="1357400.HMPREF2086_01299"/>
<feature type="coiled-coil region" evidence="1">
    <location>
        <begin position="294"/>
        <end position="335"/>
    </location>
</feature>
<keyword evidence="1" id="KW-0175">Coiled coil</keyword>
<protein>
    <recommendedName>
        <fullName evidence="6">G domain-containing protein</fullName>
    </recommendedName>
</protein>
<reference evidence="4 5" key="1">
    <citation type="journal article" date="2014" name="Genome Announc.">
        <title>Draft genome sequences of six enterohepatic helicobacter species isolated from humans and one from rhesus macaques.</title>
        <authorList>
            <person name="Shen Z."/>
            <person name="Sheh A."/>
            <person name="Young S.K."/>
            <person name="Abouelliel A."/>
            <person name="Ward D.V."/>
            <person name="Earl A.M."/>
            <person name="Fox J.G."/>
        </authorList>
    </citation>
    <scope>NUCLEOTIDE SEQUENCE [LARGE SCALE GENOMIC DNA]</scope>
    <source>
        <strain evidence="4 5">MIT 99-5501</strain>
    </source>
</reference>
<comment type="caution">
    <text evidence="4">The sequence shown here is derived from an EMBL/GenBank/DDBJ whole genome shotgun (WGS) entry which is preliminary data.</text>
</comment>
<evidence type="ECO:0000313" key="5">
    <source>
        <dbReference type="Proteomes" id="UP000018731"/>
    </source>
</evidence>
<dbReference type="Pfam" id="PF18709">
    <property type="entry name" value="DLP_helical"/>
    <property type="match status" value="1"/>
</dbReference>
<dbReference type="GO" id="GO:0005525">
    <property type="term" value="F:GTP binding"/>
    <property type="evidence" value="ECO:0007669"/>
    <property type="project" value="InterPro"/>
</dbReference>
<dbReference type="AlphaFoldDB" id="V8C825"/>
<proteinExistence type="predicted"/>
<evidence type="ECO:0000256" key="1">
    <source>
        <dbReference type="SAM" id="Coils"/>
    </source>
</evidence>
<feature type="domain" description="Dynamin-like helical" evidence="3">
    <location>
        <begin position="212"/>
        <end position="542"/>
    </location>
</feature>
<evidence type="ECO:0000259" key="3">
    <source>
        <dbReference type="Pfam" id="PF18709"/>
    </source>
</evidence>
<dbReference type="EMBL" id="AZJI01000005">
    <property type="protein sequence ID" value="ETD23494.1"/>
    <property type="molecule type" value="Genomic_DNA"/>
</dbReference>
<organism evidence="4 5">
    <name type="scientific">Helicobacter macacae MIT 99-5501</name>
    <dbReference type="NCBI Taxonomy" id="1357400"/>
    <lineage>
        <taxon>Bacteria</taxon>
        <taxon>Pseudomonadati</taxon>
        <taxon>Campylobacterota</taxon>
        <taxon>Epsilonproteobacteria</taxon>
        <taxon>Campylobacterales</taxon>
        <taxon>Helicobacteraceae</taxon>
        <taxon>Helicobacter</taxon>
    </lineage>
</organism>
<dbReference type="Pfam" id="PF01926">
    <property type="entry name" value="MMR_HSR1"/>
    <property type="match status" value="1"/>
</dbReference>
<dbReference type="SUPFAM" id="SSF52540">
    <property type="entry name" value="P-loop containing nucleoside triphosphate hydrolases"/>
    <property type="match status" value="1"/>
</dbReference>
<accession>V8C825</accession>
<dbReference type="InterPro" id="IPR049678">
    <property type="entry name" value="LeoA-like"/>
</dbReference>
<dbReference type="InterPro" id="IPR027417">
    <property type="entry name" value="P-loop_NTPase"/>
</dbReference>
<dbReference type="InterPro" id="IPR006073">
    <property type="entry name" value="GTP-bd"/>
</dbReference>
<keyword evidence="5" id="KW-1185">Reference proteome</keyword>
<feature type="domain" description="G" evidence="2">
    <location>
        <begin position="58"/>
        <end position="162"/>
    </location>
</feature>
<dbReference type="eggNOG" id="COG0699">
    <property type="taxonomic scope" value="Bacteria"/>
</dbReference>
<evidence type="ECO:0000259" key="2">
    <source>
        <dbReference type="Pfam" id="PF01926"/>
    </source>
</evidence>
<evidence type="ECO:0008006" key="6">
    <source>
        <dbReference type="Google" id="ProtNLM"/>
    </source>
</evidence>
<evidence type="ECO:0000313" key="4">
    <source>
        <dbReference type="EMBL" id="ETD23494.1"/>
    </source>
</evidence>